<name>I0HNE4_RUBGI</name>
<evidence type="ECO:0000313" key="2">
    <source>
        <dbReference type="Proteomes" id="UP000007883"/>
    </source>
</evidence>
<dbReference type="KEGG" id="rge:RGE_11900"/>
<dbReference type="AlphaFoldDB" id="I0HNE4"/>
<evidence type="ECO:0000313" key="1">
    <source>
        <dbReference type="EMBL" id="BAL94531.1"/>
    </source>
</evidence>
<keyword evidence="2" id="KW-1185">Reference proteome</keyword>
<gene>
    <name evidence="1" type="ordered locus">RGE_11900</name>
</gene>
<proteinExistence type="predicted"/>
<dbReference type="Proteomes" id="UP000007883">
    <property type="component" value="Chromosome"/>
</dbReference>
<accession>I0HNE4</accession>
<sequence>MLKRLSRKNAETTNTTKAVNRTIVKLDGNGSFIERPNFRGEAQIAACCNFSPRLRC</sequence>
<reference evidence="1 2" key="1">
    <citation type="journal article" date="2012" name="J. Bacteriol.">
        <title>Complete genome sequence of phototrophic betaproteobacterium Rubrivivax gelatinosus IL144.</title>
        <authorList>
            <person name="Nagashima S."/>
            <person name="Kamimura A."/>
            <person name="Shimizu T."/>
            <person name="Nakamura-isaki S."/>
            <person name="Aono E."/>
            <person name="Sakamoto K."/>
            <person name="Ichikawa N."/>
            <person name="Nakazawa H."/>
            <person name="Sekine M."/>
            <person name="Yamazaki S."/>
            <person name="Fujita N."/>
            <person name="Shimada K."/>
            <person name="Hanada S."/>
            <person name="Nagashima K.V.P."/>
        </authorList>
    </citation>
    <scope>NUCLEOTIDE SEQUENCE [LARGE SCALE GENOMIC DNA]</scope>
    <source>
        <strain evidence="2">NBRC 100245 / IL144</strain>
    </source>
</reference>
<protein>
    <submittedName>
        <fullName evidence="1">Uncharacterized protein</fullName>
    </submittedName>
</protein>
<organism evidence="1 2">
    <name type="scientific">Rubrivivax gelatinosus (strain NBRC 100245 / IL144)</name>
    <dbReference type="NCBI Taxonomy" id="983917"/>
    <lineage>
        <taxon>Bacteria</taxon>
        <taxon>Pseudomonadati</taxon>
        <taxon>Pseudomonadota</taxon>
        <taxon>Betaproteobacteria</taxon>
        <taxon>Burkholderiales</taxon>
        <taxon>Sphaerotilaceae</taxon>
        <taxon>Rubrivivax</taxon>
    </lineage>
</organism>
<dbReference type="HOGENOM" id="CLU_3011546_0_0_4"/>
<dbReference type="EMBL" id="AP012320">
    <property type="protein sequence ID" value="BAL94531.1"/>
    <property type="molecule type" value="Genomic_DNA"/>
</dbReference>